<reference evidence="1 2" key="1">
    <citation type="submission" date="2021-03" db="EMBL/GenBank/DDBJ databases">
        <title>Sequencing the genomes of 1000 actinobacteria strains.</title>
        <authorList>
            <person name="Klenk H.-P."/>
        </authorList>
    </citation>
    <scope>NUCLEOTIDE SEQUENCE [LARGE SCALE GENOMIC DNA]</scope>
    <source>
        <strain evidence="1 2">DSM 44580</strain>
    </source>
</reference>
<protein>
    <submittedName>
        <fullName evidence="1">Uncharacterized protein</fullName>
    </submittedName>
</protein>
<keyword evidence="2" id="KW-1185">Reference proteome</keyword>
<name>A0ABS5ABT8_9PSEU</name>
<dbReference type="RefSeq" id="WP_143342357.1">
    <property type="nucleotide sequence ID" value="NZ_JAGIOO010000001.1"/>
</dbReference>
<sequence>MLPGDSKCGVCEGWLPLDFADLLSGGDVEPSPPVGRQRRSRAERWSGLLARLQTVGIYPVELDGAEVQRMKLTEAQADGLTCLGCNHPCGTGKAAFRPAGRVVDGSQVFRCIACIEGGDR</sequence>
<dbReference type="Proteomes" id="UP001519363">
    <property type="component" value="Unassembled WGS sequence"/>
</dbReference>
<organism evidence="1 2">
    <name type="scientific">Crossiella equi</name>
    <dbReference type="NCBI Taxonomy" id="130796"/>
    <lineage>
        <taxon>Bacteria</taxon>
        <taxon>Bacillati</taxon>
        <taxon>Actinomycetota</taxon>
        <taxon>Actinomycetes</taxon>
        <taxon>Pseudonocardiales</taxon>
        <taxon>Pseudonocardiaceae</taxon>
        <taxon>Crossiella</taxon>
    </lineage>
</organism>
<comment type="caution">
    <text evidence="1">The sequence shown here is derived from an EMBL/GenBank/DDBJ whole genome shotgun (WGS) entry which is preliminary data.</text>
</comment>
<gene>
    <name evidence="1" type="ORF">JOF53_002915</name>
</gene>
<accession>A0ABS5ABT8</accession>
<proteinExistence type="predicted"/>
<dbReference type="EMBL" id="JAGIOO010000001">
    <property type="protein sequence ID" value="MBP2474043.1"/>
    <property type="molecule type" value="Genomic_DNA"/>
</dbReference>
<evidence type="ECO:0000313" key="2">
    <source>
        <dbReference type="Proteomes" id="UP001519363"/>
    </source>
</evidence>
<evidence type="ECO:0000313" key="1">
    <source>
        <dbReference type="EMBL" id="MBP2474043.1"/>
    </source>
</evidence>